<comment type="caution">
    <text evidence="2">The sequence shown here is derived from an EMBL/GenBank/DDBJ whole genome shotgun (WGS) entry which is preliminary data.</text>
</comment>
<protein>
    <submittedName>
        <fullName evidence="2">Uncharacterized protein</fullName>
    </submittedName>
</protein>
<organism evidence="2 3">
    <name type="scientific">Pieris macdunnoughi</name>
    <dbReference type="NCBI Taxonomy" id="345717"/>
    <lineage>
        <taxon>Eukaryota</taxon>
        <taxon>Metazoa</taxon>
        <taxon>Ecdysozoa</taxon>
        <taxon>Arthropoda</taxon>
        <taxon>Hexapoda</taxon>
        <taxon>Insecta</taxon>
        <taxon>Pterygota</taxon>
        <taxon>Neoptera</taxon>
        <taxon>Endopterygota</taxon>
        <taxon>Lepidoptera</taxon>
        <taxon>Glossata</taxon>
        <taxon>Ditrysia</taxon>
        <taxon>Papilionoidea</taxon>
        <taxon>Pieridae</taxon>
        <taxon>Pierinae</taxon>
        <taxon>Pieris</taxon>
    </lineage>
</organism>
<sequence length="154" mass="16472">MKANGSRREEREEKYHGKNQVRPPVGAERKTVGRRGAGCRAAIWVISEVGGYYSAVAKVADLSAFPLGSAFSPRSVAALVGTRSSRSLGRAAPLAPTPAAPRVLVTCPLRLYMSKVLKSVLPIATARVLQPISEPDPTRTPFRVSSVSARTAFQ</sequence>
<feature type="region of interest" description="Disordered" evidence="1">
    <location>
        <begin position="1"/>
        <end position="29"/>
    </location>
</feature>
<name>A0A821MSC0_9NEOP</name>
<gene>
    <name evidence="2" type="ORF">PMACD_LOCUS2025</name>
</gene>
<dbReference type="Proteomes" id="UP000663880">
    <property type="component" value="Unassembled WGS sequence"/>
</dbReference>
<dbReference type="OrthoDB" id="7490488at2759"/>
<feature type="compositionally biased region" description="Basic and acidic residues" evidence="1">
    <location>
        <begin position="1"/>
        <end position="16"/>
    </location>
</feature>
<proteinExistence type="predicted"/>
<reference evidence="2" key="1">
    <citation type="submission" date="2021-02" db="EMBL/GenBank/DDBJ databases">
        <authorList>
            <person name="Steward A R."/>
        </authorList>
    </citation>
    <scope>NUCLEOTIDE SEQUENCE</scope>
</reference>
<evidence type="ECO:0000313" key="2">
    <source>
        <dbReference type="EMBL" id="CAF4774737.1"/>
    </source>
</evidence>
<accession>A0A821MSC0</accession>
<dbReference type="AlphaFoldDB" id="A0A821MSC0"/>
<evidence type="ECO:0000256" key="1">
    <source>
        <dbReference type="SAM" id="MobiDB-lite"/>
    </source>
</evidence>
<keyword evidence="3" id="KW-1185">Reference proteome</keyword>
<evidence type="ECO:0000313" key="3">
    <source>
        <dbReference type="Proteomes" id="UP000663880"/>
    </source>
</evidence>
<dbReference type="EMBL" id="CAJOBZ010000003">
    <property type="protein sequence ID" value="CAF4774737.1"/>
    <property type="molecule type" value="Genomic_DNA"/>
</dbReference>